<organism evidence="1 2">
    <name type="scientific">Bordetella holmesii CDC-H585-BH</name>
    <dbReference type="NCBI Taxonomy" id="1331206"/>
    <lineage>
        <taxon>Bacteria</taxon>
        <taxon>Pseudomonadati</taxon>
        <taxon>Pseudomonadota</taxon>
        <taxon>Betaproteobacteria</taxon>
        <taxon>Burkholderiales</taxon>
        <taxon>Alcaligenaceae</taxon>
        <taxon>Bordetella</taxon>
    </lineage>
</organism>
<dbReference type="InterPro" id="IPR014710">
    <property type="entry name" value="RmlC-like_jellyroll"/>
</dbReference>
<sequence>MSLHHASPGELINLKPLGAALRDTASQALVRSNQIEVLRLILKAGHSQPSHDIAASAITLHCLEGEVSLTAYGVSQPLSAGTLVLLAAGVPHHLTAITDCAVLVTLCLNRAPQ</sequence>
<dbReference type="RefSeq" id="WP_005013240.1">
    <property type="nucleotide sequence ID" value="NZ_JFZZ01000070.1"/>
</dbReference>
<gene>
    <name evidence="1" type="ORF">L497_0734</name>
</gene>
<dbReference type="Proteomes" id="UP000026682">
    <property type="component" value="Unassembled WGS sequence"/>
</dbReference>
<evidence type="ECO:0000313" key="1">
    <source>
        <dbReference type="EMBL" id="KAK90707.1"/>
    </source>
</evidence>
<proteinExistence type="predicted"/>
<dbReference type="AlphaFoldDB" id="A0A158M4Y8"/>
<comment type="caution">
    <text evidence="1">The sequence shown here is derived from an EMBL/GenBank/DDBJ whole genome shotgun (WGS) entry which is preliminary data.</text>
</comment>
<dbReference type="PATRIC" id="fig|1331206.3.peg.1935"/>
<accession>A0A158M4Y8</accession>
<dbReference type="SUPFAM" id="SSF51182">
    <property type="entry name" value="RmlC-like cupins"/>
    <property type="match status" value="1"/>
</dbReference>
<dbReference type="EMBL" id="JFZZ01000070">
    <property type="protein sequence ID" value="KAK90707.1"/>
    <property type="molecule type" value="Genomic_DNA"/>
</dbReference>
<protein>
    <submittedName>
        <fullName evidence="1">Cupin domain protein</fullName>
    </submittedName>
</protein>
<dbReference type="InterPro" id="IPR011051">
    <property type="entry name" value="RmlC_Cupin_sf"/>
</dbReference>
<name>A0A158M4Y8_9BORD</name>
<dbReference type="Gene3D" id="2.60.120.10">
    <property type="entry name" value="Jelly Rolls"/>
    <property type="match status" value="1"/>
</dbReference>
<evidence type="ECO:0000313" key="2">
    <source>
        <dbReference type="Proteomes" id="UP000026682"/>
    </source>
</evidence>
<reference evidence="1 2" key="1">
    <citation type="submission" date="2014-03" db="EMBL/GenBank/DDBJ databases">
        <title>Genome sequence of Bordetella holmseii.</title>
        <authorList>
            <person name="Harvill E."/>
            <person name="Goodfield L.L."/>
            <person name="Ivanov Y."/>
            <person name="Meyer J.A."/>
            <person name="Newth C."/>
            <person name="Cassiday P."/>
            <person name="Tondella M.L."/>
            <person name="Liao P."/>
            <person name="Zimmerman J."/>
            <person name="Meert K."/>
            <person name="Wessel D."/>
            <person name="Berger J."/>
            <person name="Dean J.M."/>
            <person name="Holubkov R."/>
            <person name="Burr J."/>
            <person name="Liu T."/>
            <person name="Brinkac L.M."/>
            <person name="Sanka R."/>
            <person name="Kim M."/>
            <person name="Losada L."/>
        </authorList>
    </citation>
    <scope>NUCLEOTIDE SEQUENCE [LARGE SCALE GENOMIC DNA]</scope>
    <source>
        <strain evidence="1 2">CDC-H585-BH</strain>
    </source>
</reference>
<dbReference type="GeneID" id="93120427"/>